<dbReference type="PANTHER" id="PTHR13348">
    <property type="entry name" value="RIBONUCLEASE P SUBUNIT P29"/>
    <property type="match status" value="1"/>
</dbReference>
<evidence type="ECO:0000313" key="6">
    <source>
        <dbReference type="EMBL" id="MBC1176536.1"/>
    </source>
</evidence>
<dbReference type="InterPro" id="IPR002730">
    <property type="entry name" value="Rpp29/RNP1"/>
</dbReference>
<reference evidence="7" key="3">
    <citation type="submission" date="2020-05" db="UniProtKB">
        <authorList>
            <consortium name="EnsemblMetazoa"/>
        </authorList>
    </citation>
    <scope>IDENTIFICATION</scope>
    <source>
        <strain evidence="7">Jacobina</strain>
    </source>
</reference>
<dbReference type="SUPFAM" id="SSF101744">
    <property type="entry name" value="Rof/RNase P subunit-like"/>
    <property type="match status" value="1"/>
</dbReference>
<dbReference type="EMBL" id="GITU01007833">
    <property type="protein sequence ID" value="MBC1176536.1"/>
    <property type="molecule type" value="Transcribed_RNA"/>
</dbReference>
<dbReference type="GO" id="GO:0030677">
    <property type="term" value="C:ribonuclease P complex"/>
    <property type="evidence" value="ECO:0007669"/>
    <property type="project" value="InterPro"/>
</dbReference>
<dbReference type="AlphaFoldDB" id="A0A1B0CNG6"/>
<dbReference type="InterPro" id="IPR023534">
    <property type="entry name" value="Rof/RNase_P-like"/>
</dbReference>
<keyword evidence="8" id="KW-1185">Reference proteome</keyword>
<organism evidence="7 8">
    <name type="scientific">Lutzomyia longipalpis</name>
    <name type="common">Sand fly</name>
    <dbReference type="NCBI Taxonomy" id="7200"/>
    <lineage>
        <taxon>Eukaryota</taxon>
        <taxon>Metazoa</taxon>
        <taxon>Ecdysozoa</taxon>
        <taxon>Arthropoda</taxon>
        <taxon>Hexapoda</taxon>
        <taxon>Insecta</taxon>
        <taxon>Pterygota</taxon>
        <taxon>Neoptera</taxon>
        <taxon>Endopterygota</taxon>
        <taxon>Diptera</taxon>
        <taxon>Nematocera</taxon>
        <taxon>Psychodoidea</taxon>
        <taxon>Psychodidae</taxon>
        <taxon>Lutzomyia</taxon>
        <taxon>Lutzomyia</taxon>
    </lineage>
</organism>
<dbReference type="Pfam" id="PF01868">
    <property type="entry name" value="RNase_P-MRP_p29"/>
    <property type="match status" value="1"/>
</dbReference>
<dbReference type="PANTHER" id="PTHR13348:SF0">
    <property type="entry name" value="RIBONUCLEASE P PROTEIN SUBUNIT P29"/>
    <property type="match status" value="1"/>
</dbReference>
<comment type="subunit">
    <text evidence="5">Component of nuclear RNase P and RNase MRP ribonucleoproteins. RNase P consists of a catalytic RNA moiety and 10 different protein chains; POP1, POP4, POP5, POP7, RPP14, RPP21, RPP25, RPP30, RPP38 and RPP40. Within the RNase P complex, POP1, POP7 and RPP25 form the 'finger' subcomplex, POP5, RPP14, RPP40 and homodimeric RPP30 form the 'palm' subcomplex, and RPP21, POP4 and RPP38 form the 'wrist' subcomplex. All subunits of the RNase P complex interact with the catalytic RNA. Several subunits of RNase P are also part of the RNase MRP complex. RNase MRP consists of a catalytic RNA moiety and about 8 protein subunits; POP1, POP7, RPP25, RPP30, RPP38, RPP40 and possibly also POP4 and POP5.</text>
</comment>
<comment type="subcellular location">
    <subcellularLocation>
        <location evidence="2">Nucleus</location>
    </subcellularLocation>
</comment>
<dbReference type="VEuPathDB" id="VectorBase:LLONM1_004085"/>
<dbReference type="InterPro" id="IPR036980">
    <property type="entry name" value="RNase_P/MRP_Rpp29_sf"/>
</dbReference>
<dbReference type="EMBL" id="AJWK01020298">
    <property type="status" value="NOT_ANNOTATED_CDS"/>
    <property type="molecule type" value="Genomic_DNA"/>
</dbReference>
<sequence length="194" mass="22199">MTTNLQSTSLIAAELPARQREDVNPNHMWSWRVGKRRSHFKENKKKPKKARVALRNFICNRNGVGVADGEILNNLWTQYAKDFLEKHGINPGTIDTRTDFKDILPKMELIGARIEVKKAKCSSIVGKCGVIIMDSKNMFTLVSDEGRVIHLPKMDLAFELSIQNMIVLFYGKFLTMRIADRCVKAYKSVQSHEF</sequence>
<evidence type="ECO:0000256" key="3">
    <source>
        <dbReference type="ARBA" id="ARBA00006181"/>
    </source>
</evidence>
<dbReference type="SMART" id="SM00538">
    <property type="entry name" value="POP4"/>
    <property type="match status" value="1"/>
</dbReference>
<dbReference type="VEuPathDB" id="VectorBase:LLOJ006288"/>
<dbReference type="InterPro" id="IPR016848">
    <property type="entry name" value="RNase_P/MRP_Rpp29-subunit"/>
</dbReference>
<dbReference type="GO" id="GO:0001682">
    <property type="term" value="P:tRNA 5'-leader removal"/>
    <property type="evidence" value="ECO:0007669"/>
    <property type="project" value="InterPro"/>
</dbReference>
<reference evidence="8" key="1">
    <citation type="submission" date="2012-05" db="EMBL/GenBank/DDBJ databases">
        <title>Whole Genome Assembly of Lutzomyia longipalpis.</title>
        <authorList>
            <person name="Richards S."/>
            <person name="Qu C."/>
            <person name="Dillon R."/>
            <person name="Worley K."/>
            <person name="Scherer S."/>
            <person name="Batterton M."/>
            <person name="Taylor A."/>
            <person name="Hawes A."/>
            <person name="Hernandez B."/>
            <person name="Kovar C."/>
            <person name="Mandapat C."/>
            <person name="Pham C."/>
            <person name="Qu C."/>
            <person name="Jing C."/>
            <person name="Bess C."/>
            <person name="Bandaranaike D."/>
            <person name="Ngo D."/>
            <person name="Ongeri F."/>
            <person name="Arias F."/>
            <person name="Lara F."/>
            <person name="Weissenberger G."/>
            <person name="Kamau G."/>
            <person name="Han H."/>
            <person name="Shen H."/>
            <person name="Dinh H."/>
            <person name="Khalil I."/>
            <person name="Jones J."/>
            <person name="Shafer J."/>
            <person name="Jayaseelan J."/>
            <person name="Quiroz J."/>
            <person name="Blankenburg K."/>
            <person name="Nguyen L."/>
            <person name="Jackson L."/>
            <person name="Francisco L."/>
            <person name="Tang L.-Y."/>
            <person name="Pu L.-L."/>
            <person name="Perales L."/>
            <person name="Lorensuhewa L."/>
            <person name="Munidasa M."/>
            <person name="Coyle M."/>
            <person name="Taylor M."/>
            <person name="Puazo M."/>
            <person name="Firestine M."/>
            <person name="Scheel M."/>
            <person name="Javaid M."/>
            <person name="Wang M."/>
            <person name="Li M."/>
            <person name="Tabassum N."/>
            <person name="Saada N."/>
            <person name="Osuji N."/>
            <person name="Aqrawi P."/>
            <person name="Fu Q."/>
            <person name="Thornton R."/>
            <person name="Raj R."/>
            <person name="Goodspeed R."/>
            <person name="Mata R."/>
            <person name="Najjar R."/>
            <person name="Gubbala S."/>
            <person name="Lee S."/>
            <person name="Denson S."/>
            <person name="Patil S."/>
            <person name="Macmil S."/>
            <person name="Qi S."/>
            <person name="Matskevitch T."/>
            <person name="Palculict T."/>
            <person name="Mathew T."/>
            <person name="Vee V."/>
            <person name="Velamala V."/>
            <person name="Korchina V."/>
            <person name="Cai W."/>
            <person name="Liu W."/>
            <person name="Dai W."/>
            <person name="Zou X."/>
            <person name="Zhu Y."/>
            <person name="Zhang Y."/>
            <person name="Wu Y.-Q."/>
            <person name="Xin Y."/>
            <person name="Nazarath L."/>
            <person name="Kovar C."/>
            <person name="Han Y."/>
            <person name="Muzny D."/>
            <person name="Gibbs R."/>
        </authorList>
    </citation>
    <scope>NUCLEOTIDE SEQUENCE [LARGE SCALE GENOMIC DNA]</scope>
    <source>
        <strain evidence="8">Jacobina</strain>
    </source>
</reference>
<comment type="function">
    <text evidence="1">Component of ribonuclease P, a ribonucleoprotein complex that generates mature tRNA molecules by cleaving their 5'-ends.</text>
</comment>
<evidence type="ECO:0000256" key="1">
    <source>
        <dbReference type="ARBA" id="ARBA00002435"/>
    </source>
</evidence>
<reference evidence="6" key="2">
    <citation type="journal article" date="2020" name="BMC">
        <title>Leishmania infection induces a limited differential gene expression in the sand fly midgut.</title>
        <authorList>
            <person name="Coutinho-Abreu I.V."/>
            <person name="Serafim T.D."/>
            <person name="Meneses C."/>
            <person name="Kamhawi S."/>
            <person name="Oliveira F."/>
            <person name="Valenzuela J.G."/>
        </authorList>
    </citation>
    <scope>NUCLEOTIDE SEQUENCE</scope>
    <source>
        <strain evidence="6">Jacobina</strain>
        <tissue evidence="6">Midgut</tissue>
    </source>
</reference>
<evidence type="ECO:0000313" key="8">
    <source>
        <dbReference type="Proteomes" id="UP000092461"/>
    </source>
</evidence>
<dbReference type="GO" id="GO:0033204">
    <property type="term" value="F:ribonuclease P RNA binding"/>
    <property type="evidence" value="ECO:0007669"/>
    <property type="project" value="InterPro"/>
</dbReference>
<evidence type="ECO:0000256" key="4">
    <source>
        <dbReference type="ARBA" id="ARBA00016225"/>
    </source>
</evidence>
<dbReference type="GO" id="GO:0000172">
    <property type="term" value="C:ribonuclease MRP complex"/>
    <property type="evidence" value="ECO:0007669"/>
    <property type="project" value="InterPro"/>
</dbReference>
<proteinExistence type="inferred from homology"/>
<evidence type="ECO:0000256" key="5">
    <source>
        <dbReference type="ARBA" id="ARBA00046486"/>
    </source>
</evidence>
<dbReference type="GO" id="GO:0005634">
    <property type="term" value="C:nucleus"/>
    <property type="evidence" value="ECO:0007669"/>
    <property type="project" value="UniProtKB-SubCell"/>
</dbReference>
<dbReference type="Gene3D" id="2.30.30.210">
    <property type="entry name" value="Ribonuclease P/MRP, subunit p29"/>
    <property type="match status" value="1"/>
</dbReference>
<dbReference type="Proteomes" id="UP000092461">
    <property type="component" value="Unassembled WGS sequence"/>
</dbReference>
<dbReference type="EnsemblMetazoa" id="LLOJ006288-RA">
    <property type="protein sequence ID" value="LLOJ006288-PA"/>
    <property type="gene ID" value="LLOJ006288"/>
</dbReference>
<dbReference type="GO" id="GO:0006364">
    <property type="term" value="P:rRNA processing"/>
    <property type="evidence" value="ECO:0007669"/>
    <property type="project" value="TreeGrafter"/>
</dbReference>
<comment type="similarity">
    <text evidence="3">Belongs to the eukaryotic/archaeal RNase P protein component 1 family.</text>
</comment>
<evidence type="ECO:0000256" key="2">
    <source>
        <dbReference type="ARBA" id="ARBA00004123"/>
    </source>
</evidence>
<name>A0A1B0CNG6_LUTLO</name>
<protein>
    <recommendedName>
        <fullName evidence="4">Ribonuclease P protein subunit p29</fullName>
    </recommendedName>
</protein>
<accession>A0A1B0CNG6</accession>
<evidence type="ECO:0000313" key="7">
    <source>
        <dbReference type="EnsemblMetazoa" id="LLOJ006288-PA"/>
    </source>
</evidence>